<dbReference type="Gene3D" id="3.40.30.10">
    <property type="entry name" value="Glutaredoxin"/>
    <property type="match status" value="2"/>
</dbReference>
<gene>
    <name evidence="3" type="ORF">ADUPG1_008771</name>
</gene>
<keyword evidence="1" id="KW-0732">Signal</keyword>
<sequence length="377" mass="42487">MKAIFGVIFICIFIAVSCDVVSFTSESDLFDLALKENKSIFVKHFEQWCGHCKALAPKFLEASNSVDDEVIFLEVECSKTNESKEFCQNQGVRGYPTLKIFEGEWVDYQGARDVDTLVKFALDHKTLKAFNKKDFITIEEPVEEPIETSIKPVTFAQVQSGGDPKIVVFGDIFEKASQKAYSEIETALELSAEFFPYPAVRVEKYNKKNAEFFAHWETNPEQAPPLPMVFVVAPGSPNPQRYGGPVTAKRLTDFLEDLLIEPDYSLVGEFENDKKLIALSKQKPVLVKHFEQWCGHCKALKPHFAKAAARAGDDVAFIEVECSKDDTTKKFCQKQKVKGYPTLKLIVDGKWHDYSGARTAQEMADFALSFVKGKQDL</sequence>
<dbReference type="InterPro" id="IPR013766">
    <property type="entry name" value="Thioredoxin_domain"/>
</dbReference>
<organism evidence="3 4">
    <name type="scientific">Aduncisulcus paluster</name>
    <dbReference type="NCBI Taxonomy" id="2918883"/>
    <lineage>
        <taxon>Eukaryota</taxon>
        <taxon>Metamonada</taxon>
        <taxon>Carpediemonas-like organisms</taxon>
        <taxon>Aduncisulcus</taxon>
    </lineage>
</organism>
<dbReference type="Proteomes" id="UP001057375">
    <property type="component" value="Unassembled WGS sequence"/>
</dbReference>
<accession>A0ABQ5KT60</accession>
<keyword evidence="4" id="KW-1185">Reference proteome</keyword>
<evidence type="ECO:0000256" key="1">
    <source>
        <dbReference type="SAM" id="SignalP"/>
    </source>
</evidence>
<protein>
    <submittedName>
        <fullName evidence="3">Protein disulfide-isomerase A6-like protein</fullName>
    </submittedName>
</protein>
<dbReference type="EMBL" id="BQXS01011037">
    <property type="protein sequence ID" value="GKT35658.1"/>
    <property type="molecule type" value="Genomic_DNA"/>
</dbReference>
<comment type="caution">
    <text evidence="3">The sequence shown here is derived from an EMBL/GenBank/DDBJ whole genome shotgun (WGS) entry which is preliminary data.</text>
</comment>
<dbReference type="CDD" id="cd02961">
    <property type="entry name" value="PDI_a_family"/>
    <property type="match status" value="2"/>
</dbReference>
<feature type="domain" description="Thioredoxin" evidence="2">
    <location>
        <begin position="1"/>
        <end position="127"/>
    </location>
</feature>
<reference evidence="3" key="1">
    <citation type="submission" date="2022-03" db="EMBL/GenBank/DDBJ databases">
        <title>Draft genome sequence of Aduncisulcus paluster, a free-living microaerophilic Fornicata.</title>
        <authorList>
            <person name="Yuyama I."/>
            <person name="Kume K."/>
            <person name="Tamura T."/>
            <person name="Inagaki Y."/>
            <person name="Hashimoto T."/>
        </authorList>
    </citation>
    <scope>NUCLEOTIDE SEQUENCE</scope>
    <source>
        <strain evidence="3">NY0171</strain>
    </source>
</reference>
<evidence type="ECO:0000313" key="4">
    <source>
        <dbReference type="Proteomes" id="UP001057375"/>
    </source>
</evidence>
<dbReference type="PROSITE" id="PS51257">
    <property type="entry name" value="PROKAR_LIPOPROTEIN"/>
    <property type="match status" value="1"/>
</dbReference>
<proteinExistence type="predicted"/>
<dbReference type="InterPro" id="IPR036249">
    <property type="entry name" value="Thioredoxin-like_sf"/>
</dbReference>
<dbReference type="PANTHER" id="PTHR45672">
    <property type="entry name" value="PROTEIN DISULFIDE-ISOMERASE C17H9.14C-RELATED"/>
    <property type="match status" value="1"/>
</dbReference>
<feature type="domain" description="Thioredoxin" evidence="2">
    <location>
        <begin position="217"/>
        <end position="376"/>
    </location>
</feature>
<feature type="signal peptide" evidence="1">
    <location>
        <begin position="1"/>
        <end position="18"/>
    </location>
</feature>
<dbReference type="InterPro" id="IPR051063">
    <property type="entry name" value="PDI"/>
</dbReference>
<name>A0ABQ5KT60_9EUKA</name>
<dbReference type="PROSITE" id="PS51352">
    <property type="entry name" value="THIOREDOXIN_2"/>
    <property type="match status" value="2"/>
</dbReference>
<dbReference type="SUPFAM" id="SSF52833">
    <property type="entry name" value="Thioredoxin-like"/>
    <property type="match status" value="2"/>
</dbReference>
<evidence type="ECO:0000313" key="3">
    <source>
        <dbReference type="EMBL" id="GKT35658.1"/>
    </source>
</evidence>
<dbReference type="Pfam" id="PF00085">
    <property type="entry name" value="Thioredoxin"/>
    <property type="match status" value="2"/>
</dbReference>
<evidence type="ECO:0000259" key="2">
    <source>
        <dbReference type="PROSITE" id="PS51352"/>
    </source>
</evidence>
<feature type="chain" id="PRO_5046456354" evidence="1">
    <location>
        <begin position="19"/>
        <end position="377"/>
    </location>
</feature>